<protein>
    <submittedName>
        <fullName evidence="1">Uncharacterized protein</fullName>
    </submittedName>
</protein>
<name>A0A8J6KA82_ELECQ</name>
<dbReference type="Proteomes" id="UP000770717">
    <property type="component" value="Unassembled WGS sequence"/>
</dbReference>
<proteinExistence type="predicted"/>
<evidence type="ECO:0000313" key="2">
    <source>
        <dbReference type="Proteomes" id="UP000770717"/>
    </source>
</evidence>
<dbReference type="AlphaFoldDB" id="A0A8J6KA82"/>
<accession>A0A8J6KA82</accession>
<organism evidence="1 2">
    <name type="scientific">Eleutherodactylus coqui</name>
    <name type="common">Puerto Rican coqui</name>
    <dbReference type="NCBI Taxonomy" id="57060"/>
    <lineage>
        <taxon>Eukaryota</taxon>
        <taxon>Metazoa</taxon>
        <taxon>Chordata</taxon>
        <taxon>Craniata</taxon>
        <taxon>Vertebrata</taxon>
        <taxon>Euteleostomi</taxon>
        <taxon>Amphibia</taxon>
        <taxon>Batrachia</taxon>
        <taxon>Anura</taxon>
        <taxon>Neobatrachia</taxon>
        <taxon>Hyloidea</taxon>
        <taxon>Eleutherodactylidae</taxon>
        <taxon>Eleutherodactylinae</taxon>
        <taxon>Eleutherodactylus</taxon>
        <taxon>Eleutherodactylus</taxon>
    </lineage>
</organism>
<keyword evidence="2" id="KW-1185">Reference proteome</keyword>
<comment type="caution">
    <text evidence="1">The sequence shown here is derived from an EMBL/GenBank/DDBJ whole genome shotgun (WGS) entry which is preliminary data.</text>
</comment>
<reference evidence="1" key="1">
    <citation type="thesis" date="2020" institute="ProQuest LLC" country="789 East Eisenhower Parkway, Ann Arbor, MI, USA">
        <title>Comparative Genomics and Chromosome Evolution.</title>
        <authorList>
            <person name="Mudd A.B."/>
        </authorList>
    </citation>
    <scope>NUCLEOTIDE SEQUENCE</scope>
    <source>
        <strain evidence="1">HN-11 Male</strain>
        <tissue evidence="1">Kidney and liver</tissue>
    </source>
</reference>
<dbReference type="EMBL" id="WNTK01000006">
    <property type="protein sequence ID" value="KAG9481279.1"/>
    <property type="molecule type" value="Genomic_DNA"/>
</dbReference>
<sequence length="95" mass="10801">MTTNLEVIRSFSPVPRTNVKTKLKSMNCLLMAWMGLQNKTKNHLLFGLKLKITKSADYLGIGLPNGVMISQPALLNTSSLTDRMISIWLYKLKYR</sequence>
<gene>
    <name evidence="1" type="ORF">GDO78_010488</name>
</gene>
<evidence type="ECO:0000313" key="1">
    <source>
        <dbReference type="EMBL" id="KAG9481279.1"/>
    </source>
</evidence>